<sequence length="485" mass="55970">MLLAVGGLALTASPGGAQADERNWWPLWVSRTDPSTGDERTSFLGPLGFEQTAADATTIHGLRPFFDEAHSADGSLTATSAFYPLWHRESDATTADQRWSFFNLINFEHDASSDVTRFDAWPFYFSRDTGSPEDSYQAVMPLYGDVPQRFGQDRFLWALFPLFGRFEKQGVTTTTTPWPFIKTVTGEGHRGFEVWPLAGHREETGVSSDSFALWPLYYRKQAGLDTDAPSLQTGLLPLYALDRSDGYISETYLWPFFGYVDRTLPYQYHATHYLWPFWVQGQGEDRRVNRWAPFYSHSRMRGYEKTWLLWPLWRQANWNDHQLHHERRQLLYFIYHADTQRSLTQPDAAPASKVHLWPLFSSWDNGAGRKQVQALSPVEVFFPHNERVRRLWSPLFALYRFNQTAPGEVRHALLWDAVTYARSEERDRREFHLGPLFGYTSEPGELNLEFLGGLIRFNRSTPERTWQAHVGPRPTSEAAAPLSSR</sequence>
<accession>A0AAE9ZTN2</accession>
<evidence type="ECO:0000256" key="1">
    <source>
        <dbReference type="SAM" id="MobiDB-lite"/>
    </source>
</evidence>
<protein>
    <submittedName>
        <fullName evidence="2">Uncharacterized protein</fullName>
    </submittedName>
</protein>
<dbReference type="RefSeq" id="WP_330932076.1">
    <property type="nucleotide sequence ID" value="NZ_CP119075.1"/>
</dbReference>
<feature type="region of interest" description="Disordered" evidence="1">
    <location>
        <begin position="466"/>
        <end position="485"/>
    </location>
</feature>
<dbReference type="AlphaFoldDB" id="A0AAE9ZTN2"/>
<proteinExistence type="predicted"/>
<dbReference type="Proteomes" id="UP001218638">
    <property type="component" value="Chromosome"/>
</dbReference>
<dbReference type="EMBL" id="CP119075">
    <property type="protein sequence ID" value="WED63897.1"/>
    <property type="molecule type" value="Genomic_DNA"/>
</dbReference>
<name>A0AAE9ZTN2_9BACT</name>
<evidence type="ECO:0000313" key="3">
    <source>
        <dbReference type="Proteomes" id="UP001218638"/>
    </source>
</evidence>
<keyword evidence="3" id="KW-1185">Reference proteome</keyword>
<organism evidence="2 3">
    <name type="scientific">Synoicihabitans lomoniglobus</name>
    <dbReference type="NCBI Taxonomy" id="2909285"/>
    <lineage>
        <taxon>Bacteria</taxon>
        <taxon>Pseudomonadati</taxon>
        <taxon>Verrucomicrobiota</taxon>
        <taxon>Opitutia</taxon>
        <taxon>Opitutales</taxon>
        <taxon>Opitutaceae</taxon>
        <taxon>Synoicihabitans</taxon>
    </lineage>
</organism>
<evidence type="ECO:0000313" key="2">
    <source>
        <dbReference type="EMBL" id="WED63897.1"/>
    </source>
</evidence>
<dbReference type="KEGG" id="slom:PXH66_16290"/>
<reference evidence="2" key="1">
    <citation type="submission" date="2023-03" db="EMBL/GenBank/DDBJ databases">
        <title>Lomoglobus Profundus gen. nov., sp. nov., a novel member of the phylum Verrucomicrobia, isolated from deep-marine sediment of South China Sea.</title>
        <authorList>
            <person name="Ahmad T."/>
            <person name="Ishaq S.E."/>
            <person name="Wang F."/>
        </authorList>
    </citation>
    <scope>NUCLEOTIDE SEQUENCE</scope>
    <source>
        <strain evidence="2">LMO-M01</strain>
    </source>
</reference>
<gene>
    <name evidence="2" type="ORF">PXH66_16290</name>
</gene>